<dbReference type="EMBL" id="AY689437">
    <property type="protein sequence ID" value="ABI99014.1"/>
    <property type="molecule type" value="Genomic_DNA"/>
</dbReference>
<dbReference type="Pfam" id="PF10857">
    <property type="entry name" value="DUF2701"/>
    <property type="match status" value="1"/>
</dbReference>
<feature type="transmembrane region" description="Helical" evidence="1">
    <location>
        <begin position="27"/>
        <end position="48"/>
    </location>
</feature>
<proteinExistence type="predicted"/>
<evidence type="ECO:0000313" key="3">
    <source>
        <dbReference type="Proteomes" id="UP000162522"/>
    </source>
</evidence>
<evidence type="ECO:0000313" key="2">
    <source>
        <dbReference type="EMBL" id="ABI99014.1"/>
    </source>
</evidence>
<reference evidence="2 3" key="1">
    <citation type="journal article" date="2005" name="J. Virol.">
        <title>Genome of deerpox virus.</title>
        <authorList>
            <person name="Afonso C.L."/>
            <person name="Delhon G."/>
            <person name="Tulman E.R."/>
            <person name="Lu Z."/>
            <person name="Zsak A."/>
            <person name="Becerra V.M."/>
            <person name="Zsak L."/>
            <person name="Kutish G.F."/>
            <person name="Rock D.L."/>
        </authorList>
    </citation>
    <scope>NUCLEOTIDE SEQUENCE [LARGE SCALE GENOMIC DNA]</scope>
    <source>
        <strain evidence="2">W-1170-84</strain>
    </source>
</reference>
<sequence length="95" mass="11090">MANTTEAPTTTLPADNYYYMKINFESMLVFTIFVFVVCILIYLLIYLVDWSLVKDACNRFKTQVLKILSLSKTHFTRLDGVYYTDEREVLGIDVE</sequence>
<keyword evidence="1" id="KW-0812">Transmembrane</keyword>
<organism evidence="2 3">
    <name type="scientific">Deerpox virus (strain W-1170-84)</name>
    <name type="common">DPV</name>
    <dbReference type="NCBI Taxonomy" id="305676"/>
    <lineage>
        <taxon>Viruses</taxon>
        <taxon>Varidnaviria</taxon>
        <taxon>Bamfordvirae</taxon>
        <taxon>Nucleocytoviricota</taxon>
        <taxon>Pokkesviricetes</taxon>
        <taxon>Chitovirales</taxon>
        <taxon>Poxviridae</taxon>
        <taxon>Chordopoxvirinae</taxon>
        <taxon>Cervidpoxvirus</taxon>
        <taxon>Cervidpoxvirus muledeerpox</taxon>
        <taxon>Mule deerpox virus</taxon>
    </lineage>
</organism>
<name>Q08FF3_DPV84</name>
<keyword evidence="1" id="KW-0472">Membrane</keyword>
<accession>Q08FF3</accession>
<dbReference type="InterPro" id="IPR022586">
    <property type="entry name" value="Swinepox_virus_C51"/>
</dbReference>
<protein>
    <submittedName>
        <fullName evidence="2">Uncharacterized protein</fullName>
    </submittedName>
</protein>
<gene>
    <name evidence="2" type="ORF">DpV84gp027</name>
</gene>
<dbReference type="Proteomes" id="UP000162522">
    <property type="component" value="Segment"/>
</dbReference>
<keyword evidence="1" id="KW-1133">Transmembrane helix</keyword>
<organismHost>
    <name type="scientific">Odocoileus hemionus</name>
    <name type="common">Mule deer</name>
    <name type="synonym">Cervus hemionus</name>
    <dbReference type="NCBI Taxonomy" id="9872"/>
</organismHost>
<evidence type="ECO:0000256" key="1">
    <source>
        <dbReference type="SAM" id="Phobius"/>
    </source>
</evidence>